<evidence type="ECO:0000256" key="7">
    <source>
        <dbReference type="ARBA" id="ARBA00022801"/>
    </source>
</evidence>
<keyword evidence="6 12" id="KW-0732">Signal</keyword>
<feature type="signal peptide" evidence="12">
    <location>
        <begin position="1"/>
        <end position="23"/>
    </location>
</feature>
<feature type="domain" description="Glycosyl hydrolase family 13 catalytic" evidence="13">
    <location>
        <begin position="38"/>
        <end position="386"/>
    </location>
</feature>
<dbReference type="Proteomes" id="UP001377337">
    <property type="component" value="Chromosome"/>
</dbReference>
<evidence type="ECO:0000256" key="1">
    <source>
        <dbReference type="ARBA" id="ARBA00000548"/>
    </source>
</evidence>
<keyword evidence="11" id="KW-1133">Transmembrane helix</keyword>
<comment type="cofactor">
    <cofactor evidence="2">
        <name>Ca(2+)</name>
        <dbReference type="ChEBI" id="CHEBI:29108"/>
    </cofactor>
</comment>
<feature type="transmembrane region" description="Helical" evidence="11">
    <location>
        <begin position="482"/>
        <end position="502"/>
    </location>
</feature>
<evidence type="ECO:0000259" key="13">
    <source>
        <dbReference type="SMART" id="SM00642"/>
    </source>
</evidence>
<dbReference type="InterPro" id="IPR013780">
    <property type="entry name" value="Glyco_hydro_b"/>
</dbReference>
<evidence type="ECO:0000256" key="11">
    <source>
        <dbReference type="SAM" id="Phobius"/>
    </source>
</evidence>
<dbReference type="SUPFAM" id="SSF51011">
    <property type="entry name" value="Glycosyl hydrolase domain"/>
    <property type="match status" value="1"/>
</dbReference>
<proteinExistence type="inferred from homology"/>
<dbReference type="Pfam" id="PF00128">
    <property type="entry name" value="Alpha-amylase"/>
    <property type="match status" value="1"/>
</dbReference>
<gene>
    <name evidence="14" type="ORF">WCV65_06495</name>
</gene>
<keyword evidence="9" id="KW-0119">Carbohydrate metabolism</keyword>
<organism evidence="14 15">
    <name type="scientific">Metabacillus sediminis</name>
    <dbReference type="NCBI Taxonomy" id="3117746"/>
    <lineage>
        <taxon>Bacteria</taxon>
        <taxon>Bacillati</taxon>
        <taxon>Bacillota</taxon>
        <taxon>Bacilli</taxon>
        <taxon>Bacillales</taxon>
        <taxon>Bacillaceae</taxon>
        <taxon>Metabacillus</taxon>
    </lineage>
</organism>
<evidence type="ECO:0000256" key="9">
    <source>
        <dbReference type="ARBA" id="ARBA00023277"/>
    </source>
</evidence>
<dbReference type="Pfam" id="PF22026">
    <property type="entry name" value="Alpha-amylase_C_2"/>
    <property type="match status" value="1"/>
</dbReference>
<protein>
    <recommendedName>
        <fullName evidence="4">alpha-amylase</fullName>
        <ecNumber evidence="4">3.2.1.1</ecNumber>
    </recommendedName>
</protein>
<keyword evidence="5" id="KW-0479">Metal-binding</keyword>
<keyword evidence="15" id="KW-1185">Reference proteome</keyword>
<dbReference type="SUPFAM" id="SSF51445">
    <property type="entry name" value="(Trans)glycosidases"/>
    <property type="match status" value="1"/>
</dbReference>
<dbReference type="EC" id="3.2.1.1" evidence="4"/>
<dbReference type="Gene3D" id="2.60.40.1180">
    <property type="entry name" value="Golgi alpha-mannosidase II"/>
    <property type="match status" value="1"/>
</dbReference>
<keyword evidence="8" id="KW-0106">Calcium</keyword>
<keyword evidence="10" id="KW-0326">Glycosidase</keyword>
<dbReference type="EMBL" id="CP147407">
    <property type="protein sequence ID" value="WXB98122.1"/>
    <property type="molecule type" value="Genomic_DNA"/>
</dbReference>
<sequence>MNKKQIILCFALLLILPFQTVSAADSDASGWQDERIYFLMVDRFANGDPSNDLDADRSNPSAYHGGDFKGITKKLDYLKEMGFTAIWLTPVFENEGQGYHGYWISDFRNTEEHFGTMEEFKTLVKEAHKRDIKVLLDFVVNHTGYQHEWLNDSNKKNWFHEKQELTNWESQKDLENNWLYGLPDLNQENPETRKYLLDTAKWWITETDIDGYRLDTVRHVPKDFWAEFAKEVKSVKKDFFLLGEVWSDDPAYLAEYEKTGIDSFVDYPFYEEASEIFSKSGQSAAPLIDVWKRNEHYYKSPYLLGTFLDNHDNIRFTRKALINQEPPGIRWKLGLTYLFTAPGIPIVYYGSEIALDGAADPDNRRMMDFRADKELITYITKLNSIRGRESVLVKGNMEKLYDDKGLTVFKRSYKGDTVVVAINNSDKTGKAALPADVLAKGKELNGYLTGEAVKESDKGYELVLDRETAEIYKLEDKSGPHWGLISATVFVPVLFAGFIYAAGRRRKANS</sequence>
<keyword evidence="11" id="KW-0472">Membrane</keyword>
<feature type="chain" id="PRO_5046056695" description="alpha-amylase" evidence="12">
    <location>
        <begin position="24"/>
        <end position="510"/>
    </location>
</feature>
<comment type="catalytic activity">
    <reaction evidence="1">
        <text>Endohydrolysis of (1-&gt;4)-alpha-D-glucosidic linkages in polysaccharides containing three or more (1-&gt;4)-alpha-linked D-glucose units.</text>
        <dbReference type="EC" id="3.2.1.1"/>
    </reaction>
</comment>
<dbReference type="SMART" id="SM00642">
    <property type="entry name" value="Aamy"/>
    <property type="match status" value="1"/>
</dbReference>
<dbReference type="InterPro" id="IPR006047">
    <property type="entry name" value="GH13_cat_dom"/>
</dbReference>
<evidence type="ECO:0000256" key="12">
    <source>
        <dbReference type="SAM" id="SignalP"/>
    </source>
</evidence>
<name>A0ABZ2NLV8_9BACI</name>
<dbReference type="InterPro" id="IPR054174">
    <property type="entry name" value="Alpha-amylase-like_C"/>
</dbReference>
<dbReference type="InterPro" id="IPR017853">
    <property type="entry name" value="GH"/>
</dbReference>
<evidence type="ECO:0000313" key="15">
    <source>
        <dbReference type="Proteomes" id="UP001377337"/>
    </source>
</evidence>
<keyword evidence="11" id="KW-0812">Transmembrane</keyword>
<evidence type="ECO:0000256" key="5">
    <source>
        <dbReference type="ARBA" id="ARBA00022723"/>
    </source>
</evidence>
<reference evidence="14 15" key="1">
    <citation type="submission" date="2024-02" db="EMBL/GenBank/DDBJ databases">
        <title>Seven novel Bacillus-like species.</title>
        <authorList>
            <person name="Liu G."/>
        </authorList>
    </citation>
    <scope>NUCLEOTIDE SEQUENCE [LARGE SCALE GENOMIC DNA]</scope>
    <source>
        <strain evidence="14 15">FJAT-52054</strain>
    </source>
</reference>
<evidence type="ECO:0000256" key="8">
    <source>
        <dbReference type="ARBA" id="ARBA00022837"/>
    </source>
</evidence>
<evidence type="ECO:0000256" key="3">
    <source>
        <dbReference type="ARBA" id="ARBA00008061"/>
    </source>
</evidence>
<evidence type="ECO:0000256" key="4">
    <source>
        <dbReference type="ARBA" id="ARBA00012595"/>
    </source>
</evidence>
<dbReference type="PIRSF" id="PIRSF001024">
    <property type="entry name" value="Alph-amyl_fung"/>
    <property type="match status" value="1"/>
</dbReference>
<dbReference type="RefSeq" id="WP_338781010.1">
    <property type="nucleotide sequence ID" value="NZ_CP147407.1"/>
</dbReference>
<dbReference type="PANTHER" id="PTHR10357:SF215">
    <property type="entry name" value="ALPHA-AMYLASE 1"/>
    <property type="match status" value="1"/>
</dbReference>
<evidence type="ECO:0000256" key="10">
    <source>
        <dbReference type="ARBA" id="ARBA00023295"/>
    </source>
</evidence>
<dbReference type="GO" id="GO:0016787">
    <property type="term" value="F:hydrolase activity"/>
    <property type="evidence" value="ECO:0007669"/>
    <property type="project" value="UniProtKB-KW"/>
</dbReference>
<dbReference type="InterPro" id="IPR013777">
    <property type="entry name" value="A-amylase-like"/>
</dbReference>
<evidence type="ECO:0000256" key="2">
    <source>
        <dbReference type="ARBA" id="ARBA00001913"/>
    </source>
</evidence>
<dbReference type="CDD" id="cd11339">
    <property type="entry name" value="AmyAc_bac_CMD_like_2"/>
    <property type="match status" value="1"/>
</dbReference>
<evidence type="ECO:0000256" key="6">
    <source>
        <dbReference type="ARBA" id="ARBA00022729"/>
    </source>
</evidence>
<accession>A0ABZ2NLV8</accession>
<evidence type="ECO:0000313" key="14">
    <source>
        <dbReference type="EMBL" id="WXB98122.1"/>
    </source>
</evidence>
<keyword evidence="7 14" id="KW-0378">Hydrolase</keyword>
<dbReference type="PANTHER" id="PTHR10357">
    <property type="entry name" value="ALPHA-AMYLASE FAMILY MEMBER"/>
    <property type="match status" value="1"/>
</dbReference>
<dbReference type="Gene3D" id="3.20.20.80">
    <property type="entry name" value="Glycosidases"/>
    <property type="match status" value="1"/>
</dbReference>
<comment type="similarity">
    <text evidence="3">Belongs to the glycosyl hydrolase 13 family.</text>
</comment>